<comment type="caution">
    <text evidence="1">The sequence shown here is derived from an EMBL/GenBank/DDBJ whole genome shotgun (WGS) entry which is preliminary data.</text>
</comment>
<proteinExistence type="predicted"/>
<keyword evidence="2" id="KW-1185">Reference proteome</keyword>
<gene>
    <name evidence="1" type="ORF">RPERSI_LOCUS27970</name>
</gene>
<name>A0ACA9SBD9_9GLOM</name>
<evidence type="ECO:0000313" key="1">
    <source>
        <dbReference type="EMBL" id="CAG8830941.1"/>
    </source>
</evidence>
<evidence type="ECO:0000313" key="2">
    <source>
        <dbReference type="Proteomes" id="UP000789920"/>
    </source>
</evidence>
<organism evidence="1 2">
    <name type="scientific">Racocetra persica</name>
    <dbReference type="NCBI Taxonomy" id="160502"/>
    <lineage>
        <taxon>Eukaryota</taxon>
        <taxon>Fungi</taxon>
        <taxon>Fungi incertae sedis</taxon>
        <taxon>Mucoromycota</taxon>
        <taxon>Glomeromycotina</taxon>
        <taxon>Glomeromycetes</taxon>
        <taxon>Diversisporales</taxon>
        <taxon>Gigasporaceae</taxon>
        <taxon>Racocetra</taxon>
    </lineage>
</organism>
<feature type="non-terminal residue" evidence="1">
    <location>
        <position position="225"/>
    </location>
</feature>
<reference evidence="1" key="1">
    <citation type="submission" date="2021-06" db="EMBL/GenBank/DDBJ databases">
        <authorList>
            <person name="Kallberg Y."/>
            <person name="Tangrot J."/>
            <person name="Rosling A."/>
        </authorList>
    </citation>
    <scope>NUCLEOTIDE SEQUENCE</scope>
    <source>
        <strain evidence="1">MA461A</strain>
    </source>
</reference>
<dbReference type="EMBL" id="CAJVQC010100209">
    <property type="protein sequence ID" value="CAG8830941.1"/>
    <property type="molecule type" value="Genomic_DNA"/>
</dbReference>
<accession>A0ACA9SBD9</accession>
<sequence length="225" mass="26142">MRNKHIYLKTLLILFAFIIQNDSMVKAQFEPLAKLWGVENKKVPELLDREAKLIMIDGKLQPLLNNLYFGGTYVDVKTNKININTVDLSKIEEVRNSSQIKEYKKYLRFKKATNSWSQLNSTFVQIDKLIQKFNIINSIISIEPEVNNVVIYLKDKNDPKNKEFIKSVKIFKPNIVYLSKKEKRKVVLNSFESSTLLEKRQINTIILGGDEIVNWFGSKPLRCSA</sequence>
<protein>
    <submittedName>
        <fullName evidence="1">17068_t:CDS:1</fullName>
    </submittedName>
</protein>
<dbReference type="Proteomes" id="UP000789920">
    <property type="component" value="Unassembled WGS sequence"/>
</dbReference>